<comment type="caution">
    <text evidence="2">The sequence shown here is derived from an EMBL/GenBank/DDBJ whole genome shotgun (WGS) entry which is preliminary data.</text>
</comment>
<dbReference type="AlphaFoldDB" id="A0A401ZN32"/>
<protein>
    <submittedName>
        <fullName evidence="2">Uncharacterized protein</fullName>
    </submittedName>
</protein>
<name>A0A401ZN32_9CHLR</name>
<reference evidence="3" key="1">
    <citation type="submission" date="2018-12" db="EMBL/GenBank/DDBJ databases">
        <title>Tengunoibacter tsumagoiensis gen. nov., sp. nov., Dictyobacter kobayashii sp. nov., D. alpinus sp. nov., and D. joshuensis sp. nov. and description of Dictyobacteraceae fam. nov. within the order Ktedonobacterales isolated from Tengu-no-mugimeshi.</title>
        <authorList>
            <person name="Wang C.M."/>
            <person name="Zheng Y."/>
            <person name="Sakai Y."/>
            <person name="Toyoda A."/>
            <person name="Minakuchi Y."/>
            <person name="Abe K."/>
            <person name="Yokota A."/>
            <person name="Yabe S."/>
        </authorList>
    </citation>
    <scope>NUCLEOTIDE SEQUENCE [LARGE SCALE GENOMIC DNA]</scope>
    <source>
        <strain evidence="3">S-27</strain>
    </source>
</reference>
<dbReference type="EMBL" id="BIFQ01000002">
    <property type="protein sequence ID" value="GCE08287.1"/>
    <property type="molecule type" value="Genomic_DNA"/>
</dbReference>
<evidence type="ECO:0000256" key="1">
    <source>
        <dbReference type="SAM" id="MobiDB-lite"/>
    </source>
</evidence>
<keyword evidence="3" id="KW-1185">Reference proteome</keyword>
<feature type="region of interest" description="Disordered" evidence="1">
    <location>
        <begin position="38"/>
        <end position="57"/>
    </location>
</feature>
<sequence length="99" mass="10510">MASFGVDVALVGKDVIVGGMCALSFAASARKGQYIQFSTGNRKRERSSGASKRSLTRRGIPVGGIGLRPFQYGISSEKQQSGLVHAALLTYDMPNSAWS</sequence>
<evidence type="ECO:0000313" key="3">
    <source>
        <dbReference type="Proteomes" id="UP000287224"/>
    </source>
</evidence>
<evidence type="ECO:0000313" key="2">
    <source>
        <dbReference type="EMBL" id="GCE08287.1"/>
    </source>
</evidence>
<accession>A0A401ZN32</accession>
<gene>
    <name evidence="2" type="ORF">KDAU_56160</name>
</gene>
<organism evidence="2 3">
    <name type="scientific">Dictyobacter aurantiacus</name>
    <dbReference type="NCBI Taxonomy" id="1936993"/>
    <lineage>
        <taxon>Bacteria</taxon>
        <taxon>Bacillati</taxon>
        <taxon>Chloroflexota</taxon>
        <taxon>Ktedonobacteria</taxon>
        <taxon>Ktedonobacterales</taxon>
        <taxon>Dictyobacteraceae</taxon>
        <taxon>Dictyobacter</taxon>
    </lineage>
</organism>
<dbReference type="Proteomes" id="UP000287224">
    <property type="component" value="Unassembled WGS sequence"/>
</dbReference>
<proteinExistence type="predicted"/>